<comment type="caution">
    <text evidence="1">The sequence shown here is derived from an EMBL/GenBank/DDBJ whole genome shotgun (WGS) entry which is preliminary data.</text>
</comment>
<evidence type="ECO:0000313" key="2">
    <source>
        <dbReference type="Proteomes" id="UP001162992"/>
    </source>
</evidence>
<proteinExistence type="predicted"/>
<organism evidence="1 2">
    <name type="scientific">Diphasiastrum complanatum</name>
    <name type="common">Issler's clubmoss</name>
    <name type="synonym">Lycopodium complanatum</name>
    <dbReference type="NCBI Taxonomy" id="34168"/>
    <lineage>
        <taxon>Eukaryota</taxon>
        <taxon>Viridiplantae</taxon>
        <taxon>Streptophyta</taxon>
        <taxon>Embryophyta</taxon>
        <taxon>Tracheophyta</taxon>
        <taxon>Lycopodiopsida</taxon>
        <taxon>Lycopodiales</taxon>
        <taxon>Lycopodiaceae</taxon>
        <taxon>Lycopodioideae</taxon>
        <taxon>Diphasiastrum</taxon>
    </lineage>
</organism>
<sequence>MALQYHPDVCSRARIVECTENFVQAQQAYQMLSDPQLRKEYDYHRIHASSVPQASGIASSSKGRTAKGVNAAIGSCEAQSKYLARRSESTTRLAQAS</sequence>
<dbReference type="Proteomes" id="UP001162992">
    <property type="component" value="Chromosome 3"/>
</dbReference>
<reference evidence="2" key="1">
    <citation type="journal article" date="2024" name="Proc. Natl. Acad. Sci. U.S.A.">
        <title>Extraordinary preservation of gene collinearity over three hundred million years revealed in homosporous lycophytes.</title>
        <authorList>
            <person name="Li C."/>
            <person name="Wickell D."/>
            <person name="Kuo L.Y."/>
            <person name="Chen X."/>
            <person name="Nie B."/>
            <person name="Liao X."/>
            <person name="Peng D."/>
            <person name="Ji J."/>
            <person name="Jenkins J."/>
            <person name="Williams M."/>
            <person name="Shu S."/>
            <person name="Plott C."/>
            <person name="Barry K."/>
            <person name="Rajasekar S."/>
            <person name="Grimwood J."/>
            <person name="Han X."/>
            <person name="Sun S."/>
            <person name="Hou Z."/>
            <person name="He W."/>
            <person name="Dai G."/>
            <person name="Sun C."/>
            <person name="Schmutz J."/>
            <person name="Leebens-Mack J.H."/>
            <person name="Li F.W."/>
            <person name="Wang L."/>
        </authorList>
    </citation>
    <scope>NUCLEOTIDE SEQUENCE [LARGE SCALE GENOMIC DNA]</scope>
    <source>
        <strain evidence="2">cv. PW_Plant_1</strain>
    </source>
</reference>
<name>A0ACC2E862_DIPCM</name>
<protein>
    <submittedName>
        <fullName evidence="1">Uncharacterized protein</fullName>
    </submittedName>
</protein>
<dbReference type="EMBL" id="CM055094">
    <property type="protein sequence ID" value="KAJ7562583.1"/>
    <property type="molecule type" value="Genomic_DNA"/>
</dbReference>
<gene>
    <name evidence="1" type="ORF">O6H91_03G075300</name>
</gene>
<accession>A0ACC2E862</accession>
<evidence type="ECO:0000313" key="1">
    <source>
        <dbReference type="EMBL" id="KAJ7562583.1"/>
    </source>
</evidence>
<keyword evidence="2" id="KW-1185">Reference proteome</keyword>